<sequence length="75" mass="8292">MRYLADTSALVRIDREQVDPEWADVVGQARIAVCEPVLAETLTLADAKQYAGAEEKLSPPIPGFRWPTTYGNSSR</sequence>
<accession>A0A6F8XK66</accession>
<dbReference type="AlphaFoldDB" id="A0A6F8XK66"/>
<gene>
    <name evidence="1" type="ORF">Pflav_006150</name>
</gene>
<dbReference type="Proteomes" id="UP000502508">
    <property type="component" value="Chromosome"/>
</dbReference>
<proteinExistence type="predicted"/>
<name>A0A6F8XK66_9ACTN</name>
<dbReference type="KEGG" id="pfla:Pflav_006150"/>
<evidence type="ECO:0008006" key="3">
    <source>
        <dbReference type="Google" id="ProtNLM"/>
    </source>
</evidence>
<dbReference type="EMBL" id="AP022870">
    <property type="protein sequence ID" value="BCB74205.1"/>
    <property type="molecule type" value="Genomic_DNA"/>
</dbReference>
<reference evidence="1 2" key="1">
    <citation type="submission" date="2020-03" db="EMBL/GenBank/DDBJ databases">
        <title>Whole genome shotgun sequence of Phytohabitans flavus NBRC 107702.</title>
        <authorList>
            <person name="Komaki H."/>
            <person name="Tamura T."/>
        </authorList>
    </citation>
    <scope>NUCLEOTIDE SEQUENCE [LARGE SCALE GENOMIC DNA]</scope>
    <source>
        <strain evidence="1 2">NBRC 107702</strain>
    </source>
</reference>
<protein>
    <recommendedName>
        <fullName evidence="3">PIN domain-containing protein</fullName>
    </recommendedName>
</protein>
<organism evidence="1 2">
    <name type="scientific">Phytohabitans flavus</name>
    <dbReference type="NCBI Taxonomy" id="1076124"/>
    <lineage>
        <taxon>Bacteria</taxon>
        <taxon>Bacillati</taxon>
        <taxon>Actinomycetota</taxon>
        <taxon>Actinomycetes</taxon>
        <taxon>Micromonosporales</taxon>
        <taxon>Micromonosporaceae</taxon>
    </lineage>
</organism>
<dbReference type="Gene3D" id="3.40.50.1010">
    <property type="entry name" value="5'-nuclease"/>
    <property type="match status" value="1"/>
</dbReference>
<keyword evidence="2" id="KW-1185">Reference proteome</keyword>
<reference evidence="1 2" key="2">
    <citation type="submission" date="2020-03" db="EMBL/GenBank/DDBJ databases">
        <authorList>
            <person name="Ichikawa N."/>
            <person name="Kimura A."/>
            <person name="Kitahashi Y."/>
            <person name="Uohara A."/>
        </authorList>
    </citation>
    <scope>NUCLEOTIDE SEQUENCE [LARGE SCALE GENOMIC DNA]</scope>
    <source>
        <strain evidence="1 2">NBRC 107702</strain>
    </source>
</reference>
<evidence type="ECO:0000313" key="2">
    <source>
        <dbReference type="Proteomes" id="UP000502508"/>
    </source>
</evidence>
<evidence type="ECO:0000313" key="1">
    <source>
        <dbReference type="EMBL" id="BCB74205.1"/>
    </source>
</evidence>